<gene>
    <name evidence="1" type="ORF">VNO77_16513</name>
</gene>
<comment type="caution">
    <text evidence="1">The sequence shown here is derived from an EMBL/GenBank/DDBJ whole genome shotgun (WGS) entry which is preliminary data.</text>
</comment>
<keyword evidence="2" id="KW-1185">Reference proteome</keyword>
<dbReference type="Proteomes" id="UP001367508">
    <property type="component" value="Unassembled WGS sequence"/>
</dbReference>
<reference evidence="1 2" key="1">
    <citation type="submission" date="2024-01" db="EMBL/GenBank/DDBJ databases">
        <title>The genomes of 5 underutilized Papilionoideae crops provide insights into root nodulation and disease resistanc.</title>
        <authorList>
            <person name="Jiang F."/>
        </authorList>
    </citation>
    <scope>NUCLEOTIDE SEQUENCE [LARGE SCALE GENOMIC DNA]</scope>
    <source>
        <strain evidence="1">LVBAO_FW01</strain>
        <tissue evidence="1">Leaves</tissue>
    </source>
</reference>
<sequence length="86" mass="9961">MGAMEVWRAKIPVSDGTLKGKLPSMHHSSLFTHHYYLLLRSSQLGYNSYLLVYHGDLRLYASMREDLRSKLRVGWANGHVFLNRDP</sequence>
<dbReference type="EMBL" id="JAYMYQ010000003">
    <property type="protein sequence ID" value="KAK7345898.1"/>
    <property type="molecule type" value="Genomic_DNA"/>
</dbReference>
<name>A0AAN9M5M8_CANGL</name>
<evidence type="ECO:0000313" key="1">
    <source>
        <dbReference type="EMBL" id="KAK7345898.1"/>
    </source>
</evidence>
<accession>A0AAN9M5M8</accession>
<organism evidence="1 2">
    <name type="scientific">Canavalia gladiata</name>
    <name type="common">Sword bean</name>
    <name type="synonym">Dolichos gladiatus</name>
    <dbReference type="NCBI Taxonomy" id="3824"/>
    <lineage>
        <taxon>Eukaryota</taxon>
        <taxon>Viridiplantae</taxon>
        <taxon>Streptophyta</taxon>
        <taxon>Embryophyta</taxon>
        <taxon>Tracheophyta</taxon>
        <taxon>Spermatophyta</taxon>
        <taxon>Magnoliopsida</taxon>
        <taxon>eudicotyledons</taxon>
        <taxon>Gunneridae</taxon>
        <taxon>Pentapetalae</taxon>
        <taxon>rosids</taxon>
        <taxon>fabids</taxon>
        <taxon>Fabales</taxon>
        <taxon>Fabaceae</taxon>
        <taxon>Papilionoideae</taxon>
        <taxon>50 kb inversion clade</taxon>
        <taxon>NPAAA clade</taxon>
        <taxon>indigoferoid/millettioid clade</taxon>
        <taxon>Phaseoleae</taxon>
        <taxon>Canavalia</taxon>
    </lineage>
</organism>
<dbReference type="AlphaFoldDB" id="A0AAN9M5M8"/>
<protein>
    <submittedName>
        <fullName evidence="1">Uncharacterized protein</fullName>
    </submittedName>
</protein>
<evidence type="ECO:0000313" key="2">
    <source>
        <dbReference type="Proteomes" id="UP001367508"/>
    </source>
</evidence>
<proteinExistence type="predicted"/>